<keyword evidence="6" id="KW-1185">Reference proteome</keyword>
<organism evidence="5 6">
    <name type="scientific">Ornithinimicrobium avium</name>
    <dbReference type="NCBI Taxonomy" id="2283195"/>
    <lineage>
        <taxon>Bacteria</taxon>
        <taxon>Bacillati</taxon>
        <taxon>Actinomycetota</taxon>
        <taxon>Actinomycetes</taxon>
        <taxon>Micrococcales</taxon>
        <taxon>Ornithinimicrobiaceae</taxon>
        <taxon>Ornithinimicrobium</taxon>
    </lineage>
</organism>
<dbReference type="AlphaFoldDB" id="A0A345NM02"/>
<dbReference type="GO" id="GO:0006633">
    <property type="term" value="P:fatty acid biosynthetic process"/>
    <property type="evidence" value="ECO:0007669"/>
    <property type="project" value="InterPro"/>
</dbReference>
<keyword evidence="2" id="KW-0012">Acyltransferase</keyword>
<dbReference type="InterPro" id="IPR013747">
    <property type="entry name" value="ACP_syn_III_C"/>
</dbReference>
<feature type="domain" description="Beta-ketoacyl-[acyl-carrier-protein] synthase III C-terminal" evidence="3">
    <location>
        <begin position="228"/>
        <end position="313"/>
    </location>
</feature>
<dbReference type="Pfam" id="PF08545">
    <property type="entry name" value="ACP_syn_III"/>
    <property type="match status" value="1"/>
</dbReference>
<dbReference type="PANTHER" id="PTHR34069">
    <property type="entry name" value="3-OXOACYL-[ACYL-CARRIER-PROTEIN] SYNTHASE 3"/>
    <property type="match status" value="1"/>
</dbReference>
<dbReference type="OrthoDB" id="9815506at2"/>
<dbReference type="CDD" id="cd00830">
    <property type="entry name" value="KAS_III"/>
    <property type="match status" value="1"/>
</dbReference>
<sequence>MRNCEIAGWGSYLAERVVTFGDQTRYRVTDGVTQLDMLERAARGALDRAGLEAGDVDCVIGAVAADLQPIPCTAALLWERLAPRSRVAAFDVNSTCTSFVTAVDVASRYLADGEYERVLVVSGDVGSRFLNAEQAESRELFSDAAAAVVLTRTEDAGRGVLTSLQRTWAEHAHDTEIRGGGSLLPARDYPLHAPGDHLFDMDGRRALHSMVGVLPEFFAEFFDRLEQHAGLGREDVDLFVPHQASRALGLMMRRIGIPTERYADRVDELGNMVSASVPYVLADCLGSGRVGRGDVVVLCGTAAGLTANALALRL</sequence>
<dbReference type="GO" id="GO:0004315">
    <property type="term" value="F:3-oxoacyl-[acyl-carrier-protein] synthase activity"/>
    <property type="evidence" value="ECO:0007669"/>
    <property type="project" value="InterPro"/>
</dbReference>
<feature type="domain" description="Beta-ketoacyl-[acyl-carrier-protein] synthase III N-terminal" evidence="4">
    <location>
        <begin position="90"/>
        <end position="163"/>
    </location>
</feature>
<evidence type="ECO:0000256" key="1">
    <source>
        <dbReference type="ARBA" id="ARBA00022679"/>
    </source>
</evidence>
<dbReference type="Gene3D" id="3.40.47.10">
    <property type="match status" value="1"/>
</dbReference>
<reference evidence="5 6" key="1">
    <citation type="submission" date="2018-07" db="EMBL/GenBank/DDBJ databases">
        <title>Complete genome sequencing of Ornithinimicrobium sp. AMA3305.</title>
        <authorList>
            <person name="Bae J.-W."/>
        </authorList>
    </citation>
    <scope>NUCLEOTIDE SEQUENCE [LARGE SCALE GENOMIC DNA]</scope>
    <source>
        <strain evidence="5 6">AMA3305</strain>
    </source>
</reference>
<dbReference type="GO" id="GO:0044550">
    <property type="term" value="P:secondary metabolite biosynthetic process"/>
    <property type="evidence" value="ECO:0007669"/>
    <property type="project" value="TreeGrafter"/>
</dbReference>
<proteinExistence type="predicted"/>
<evidence type="ECO:0000259" key="4">
    <source>
        <dbReference type="Pfam" id="PF08545"/>
    </source>
</evidence>
<evidence type="ECO:0000259" key="3">
    <source>
        <dbReference type="Pfam" id="PF08541"/>
    </source>
</evidence>
<keyword evidence="1" id="KW-0808">Transferase</keyword>
<evidence type="ECO:0000313" key="5">
    <source>
        <dbReference type="EMBL" id="AXH96060.1"/>
    </source>
</evidence>
<evidence type="ECO:0000313" key="6">
    <source>
        <dbReference type="Proteomes" id="UP000253790"/>
    </source>
</evidence>
<gene>
    <name evidence="5" type="ORF">DV701_07890</name>
</gene>
<dbReference type="PANTHER" id="PTHR34069:SF2">
    <property type="entry name" value="BETA-KETOACYL-[ACYL-CARRIER-PROTEIN] SYNTHASE III"/>
    <property type="match status" value="1"/>
</dbReference>
<dbReference type="Pfam" id="PF08541">
    <property type="entry name" value="ACP_syn_III_C"/>
    <property type="match status" value="1"/>
</dbReference>
<accession>A0A345NM02</accession>
<dbReference type="RefSeq" id="WP_114927825.1">
    <property type="nucleotide sequence ID" value="NZ_CP031229.1"/>
</dbReference>
<evidence type="ECO:0000256" key="2">
    <source>
        <dbReference type="ARBA" id="ARBA00023315"/>
    </source>
</evidence>
<protein>
    <submittedName>
        <fullName evidence="5">3-oxoacyl-ACP synthase</fullName>
    </submittedName>
</protein>
<name>A0A345NM02_9MICO</name>
<dbReference type="SUPFAM" id="SSF53901">
    <property type="entry name" value="Thiolase-like"/>
    <property type="match status" value="1"/>
</dbReference>
<dbReference type="Proteomes" id="UP000253790">
    <property type="component" value="Chromosome"/>
</dbReference>
<dbReference type="KEGG" id="orn:DV701_07890"/>
<dbReference type="InterPro" id="IPR013751">
    <property type="entry name" value="ACP_syn_III_N"/>
</dbReference>
<dbReference type="EMBL" id="CP031229">
    <property type="protein sequence ID" value="AXH96060.1"/>
    <property type="molecule type" value="Genomic_DNA"/>
</dbReference>
<dbReference type="InterPro" id="IPR016039">
    <property type="entry name" value="Thiolase-like"/>
</dbReference>